<evidence type="ECO:0000313" key="2">
    <source>
        <dbReference type="Proteomes" id="UP000182827"/>
    </source>
</evidence>
<keyword evidence="2" id="KW-1185">Reference proteome</keyword>
<gene>
    <name evidence="1" type="ORF">SAMN05444586_10266</name>
</gene>
<accession>A0A1I6VHE6</accession>
<name>A0A1I6VHE6_9GAMM</name>
<proteinExistence type="predicted"/>
<dbReference type="Proteomes" id="UP000182827">
    <property type="component" value="Unassembled WGS sequence"/>
</dbReference>
<sequence length="390" mass="43929">MTVATSDLFTQAQQAIHAQKHLWQQTAIEVSQKDLLLPELVQLLQPMFDGENISAYALTPKLIQIHSALKEPNEWHLILLALNPNIRKYWINLAIARCKEAQHMQDPMVLIQRIQALGEASDWLLNHTETTTQLEATPLAKLERELLGCELHENLALPILLRILKFAYDLQAIGKDVQVLYEIDRTHKAFETNWSMGRLLVLPQAQGYSRNRWALQITAQQSTTYLDTLNTNPWLMLLALIVYTQDAWAAEHGAGFNLCLPQGQSHYAASDVKVHAIGEEGDEVVIGTLADLILKVLTTVGITCYPRSPTSHDLGQTLAGLIKQALELKLWQYRDGGMGELGQFSIHPILSDACYSLPLSPIFGRKSKYIQQVIKDSVLELRQNYLLSKN</sequence>
<reference evidence="2" key="1">
    <citation type="submission" date="2016-10" db="EMBL/GenBank/DDBJ databases">
        <authorList>
            <person name="Varghese N."/>
            <person name="Submissions S."/>
        </authorList>
    </citation>
    <scope>NUCLEOTIDE SEQUENCE [LARGE SCALE GENOMIC DNA]</scope>
    <source>
        <strain evidence="2">ANC 5076</strain>
    </source>
</reference>
<protein>
    <submittedName>
        <fullName evidence="1">Uncharacterized protein</fullName>
    </submittedName>
</protein>
<evidence type="ECO:0000313" key="1">
    <source>
        <dbReference type="EMBL" id="SFT13105.1"/>
    </source>
</evidence>
<organism evidence="1 2">
    <name type="scientific">Acinetobacter bohemicus</name>
    <dbReference type="NCBI Taxonomy" id="1435036"/>
    <lineage>
        <taxon>Bacteria</taxon>
        <taxon>Pseudomonadati</taxon>
        <taxon>Pseudomonadota</taxon>
        <taxon>Gammaproteobacteria</taxon>
        <taxon>Moraxellales</taxon>
        <taxon>Moraxellaceae</taxon>
        <taxon>Acinetobacter</taxon>
    </lineage>
</organism>
<dbReference type="RefSeq" id="WP_074947282.1">
    <property type="nucleotide sequence ID" value="NZ_FOZU01000026.1"/>
</dbReference>
<dbReference type="AlphaFoldDB" id="A0A1I6VHE6"/>
<dbReference type="EMBL" id="FOZU01000026">
    <property type="protein sequence ID" value="SFT13105.1"/>
    <property type="molecule type" value="Genomic_DNA"/>
</dbReference>